<evidence type="ECO:0000256" key="2">
    <source>
        <dbReference type="ARBA" id="ARBA00010790"/>
    </source>
</evidence>
<dbReference type="GO" id="GO:0050660">
    <property type="term" value="F:flavin adenine dinucleotide binding"/>
    <property type="evidence" value="ECO:0007669"/>
    <property type="project" value="InterPro"/>
</dbReference>
<feature type="domain" description="Glucose-methanol-choline oxidoreductase C-terminal" evidence="8">
    <location>
        <begin position="395"/>
        <end position="513"/>
    </location>
</feature>
<accession>A0A897MXV7</accession>
<dbReference type="InterPro" id="IPR007867">
    <property type="entry name" value="GMC_OxRtase_C"/>
</dbReference>
<dbReference type="InterPro" id="IPR036188">
    <property type="entry name" value="FAD/NAD-bd_sf"/>
</dbReference>
<dbReference type="Gene3D" id="3.50.50.60">
    <property type="entry name" value="FAD/NAD(P)-binding domain"/>
    <property type="match status" value="2"/>
</dbReference>
<keyword evidence="3" id="KW-0285">Flavoprotein</keyword>
<protein>
    <submittedName>
        <fullName evidence="9">Choline dehydrogenase or related flavoprotein</fullName>
    </submittedName>
</protein>
<keyword evidence="4" id="KW-0274">FAD</keyword>
<dbReference type="GeneID" id="68856177"/>
<dbReference type="InterPro" id="IPR006076">
    <property type="entry name" value="FAD-dep_OxRdtase"/>
</dbReference>
<evidence type="ECO:0000256" key="4">
    <source>
        <dbReference type="ARBA" id="ARBA00022827"/>
    </source>
</evidence>
<evidence type="ECO:0000259" key="7">
    <source>
        <dbReference type="Pfam" id="PF01266"/>
    </source>
</evidence>
<dbReference type="SUPFAM" id="SSF51905">
    <property type="entry name" value="FAD/NAD(P)-binding domain"/>
    <property type="match status" value="1"/>
</dbReference>
<comment type="cofactor">
    <cofactor evidence="1">
        <name>FAD</name>
        <dbReference type="ChEBI" id="CHEBI:57692"/>
    </cofactor>
</comment>
<dbReference type="EMBL" id="CP064787">
    <property type="protein sequence ID" value="QSG06950.1"/>
    <property type="molecule type" value="Genomic_DNA"/>
</dbReference>
<proteinExistence type="inferred from homology"/>
<keyword evidence="5" id="KW-0560">Oxidoreductase</keyword>
<dbReference type="PANTHER" id="PTHR42784:SF1">
    <property type="entry name" value="PYRANOSE 2-OXIDASE"/>
    <property type="match status" value="1"/>
</dbReference>
<dbReference type="RefSeq" id="WP_229113424.1">
    <property type="nucleotide sequence ID" value="NZ_CP064787.1"/>
</dbReference>
<evidence type="ECO:0000259" key="8">
    <source>
        <dbReference type="Pfam" id="PF05199"/>
    </source>
</evidence>
<name>A0A897MXV7_9EURY</name>
<dbReference type="Pfam" id="PF00732">
    <property type="entry name" value="GMC_oxred_N"/>
    <property type="match status" value="1"/>
</dbReference>
<organism evidence="9 10">
    <name type="scientific">Halapricum desulfuricans</name>
    <dbReference type="NCBI Taxonomy" id="2841257"/>
    <lineage>
        <taxon>Archaea</taxon>
        <taxon>Methanobacteriati</taxon>
        <taxon>Methanobacteriota</taxon>
        <taxon>Stenosarchaea group</taxon>
        <taxon>Halobacteria</taxon>
        <taxon>Halobacteriales</taxon>
        <taxon>Haloarculaceae</taxon>
        <taxon>Halapricum</taxon>
    </lineage>
</organism>
<feature type="domain" description="FAD dependent oxidoreductase" evidence="7">
    <location>
        <begin position="12"/>
        <end position="45"/>
    </location>
</feature>
<evidence type="ECO:0000313" key="9">
    <source>
        <dbReference type="EMBL" id="QSG06950.1"/>
    </source>
</evidence>
<dbReference type="Proteomes" id="UP000663525">
    <property type="component" value="Chromosome"/>
</dbReference>
<dbReference type="Pfam" id="PF01266">
    <property type="entry name" value="DAO"/>
    <property type="match status" value="1"/>
</dbReference>
<dbReference type="InterPro" id="IPR000172">
    <property type="entry name" value="GMC_OxRdtase_N"/>
</dbReference>
<reference evidence="9" key="1">
    <citation type="submission" date="2020-11" db="EMBL/GenBank/DDBJ databases">
        <title>Carbohydrate-dependent, anaerobic sulfur respiration: A novel catabolism in halophilic archaea.</title>
        <authorList>
            <person name="Sorokin D.Y."/>
            <person name="Messina E."/>
            <person name="Smedile F."/>
            <person name="La Cono V."/>
            <person name="Hallsworth J.E."/>
            <person name="Yakimov M.M."/>
        </authorList>
    </citation>
    <scope>NUCLEOTIDE SEQUENCE</scope>
    <source>
        <strain evidence="9">HSR12-1</strain>
    </source>
</reference>
<dbReference type="GO" id="GO:0016614">
    <property type="term" value="F:oxidoreductase activity, acting on CH-OH group of donors"/>
    <property type="evidence" value="ECO:0007669"/>
    <property type="project" value="InterPro"/>
</dbReference>
<feature type="domain" description="Glucose-methanol-choline oxidoreductase N-terminal" evidence="6">
    <location>
        <begin position="93"/>
        <end position="309"/>
    </location>
</feature>
<dbReference type="InterPro" id="IPR051473">
    <property type="entry name" value="P2Ox-like"/>
</dbReference>
<evidence type="ECO:0000259" key="6">
    <source>
        <dbReference type="Pfam" id="PF00732"/>
    </source>
</evidence>
<sequence length="527" mass="57606">MEVDRTPSDRADVCIVGAGPAGALVAHRLAAAGYDVVVLEAGPRFDRERRIERMEQSLRPAHTPQSVWDVGGQRDAYTSSGADYYPLNRTRVKGVGGTTLAWQGMVVRLHERDFDGRNGGDPWPIDYADLQPYYAQAERAMGVAGADDNPFGPPREEPFPMPPFPPSHSDAIFAEACESLEIATHSAPNARNSEEYDGRGACVGFGTCKPVCPTRAKYDAPMHVERAEASGARVIDRAPVQRLEHDADRIRAAVYATPDGTEHRQEARQFVLAAGGVEIPRLLLLSASDHYPDGLANSSGLVGRYFTEHLGARVGGTVDRPTRQHHVEFITTESHQFYDSDDHPPIKLELLNYAGRPPAATALEADHWGDDLLATLRETYGNTLEAAGLVQQEARPENRITLDSSRTDDHGNPVPEVHWSISDRDRRTVERATEIQRSILEELDADIEWVIGPDSTGPAAHHMGTTRMGDDPATSVVDSRCRTHDLDNAWIPSSSVFVSAGAMNPTLTIAALALRVADHLEETLSQT</sequence>
<evidence type="ECO:0000256" key="1">
    <source>
        <dbReference type="ARBA" id="ARBA00001974"/>
    </source>
</evidence>
<evidence type="ECO:0000256" key="3">
    <source>
        <dbReference type="ARBA" id="ARBA00022630"/>
    </source>
</evidence>
<evidence type="ECO:0000256" key="5">
    <source>
        <dbReference type="ARBA" id="ARBA00023002"/>
    </source>
</evidence>
<comment type="similarity">
    <text evidence="2">Belongs to the GMC oxidoreductase family.</text>
</comment>
<dbReference type="PANTHER" id="PTHR42784">
    <property type="entry name" value="PYRANOSE 2-OXIDASE"/>
    <property type="match status" value="1"/>
</dbReference>
<gene>
    <name evidence="9" type="primary">betA</name>
    <name evidence="9" type="ORF">HSR121_2630</name>
</gene>
<evidence type="ECO:0000313" key="10">
    <source>
        <dbReference type="Proteomes" id="UP000663525"/>
    </source>
</evidence>
<dbReference type="SUPFAM" id="SSF54373">
    <property type="entry name" value="FAD-linked reductases, C-terminal domain"/>
    <property type="match status" value="1"/>
</dbReference>
<dbReference type="AlphaFoldDB" id="A0A897MXV7"/>
<dbReference type="Pfam" id="PF05199">
    <property type="entry name" value="GMC_oxred_C"/>
    <property type="match status" value="1"/>
</dbReference>